<reference evidence="2 3" key="1">
    <citation type="submission" date="2020-02" db="EMBL/GenBank/DDBJ databases">
        <title>Integrative conjugative elements (ICEs) and plasmids drive adaptation of Pseudomonas nitroreducens strain HBP1 to wastewater environment.</title>
        <authorList>
            <person name="Sentchilo V."/>
            <person name="Carraro N."/>
            <person name="Bertelli C."/>
            <person name="van der Meer J.R."/>
        </authorList>
    </citation>
    <scope>NUCLEOTIDE SEQUENCE [LARGE SCALE GENOMIC DNA]</scope>
    <source>
        <strain evidence="2 3">HBP1</strain>
    </source>
</reference>
<proteinExistence type="predicted"/>
<dbReference type="KEGG" id="pnt:G5B91_11110"/>
<dbReference type="Pfam" id="PF05135">
    <property type="entry name" value="Phage_connect_1"/>
    <property type="match status" value="1"/>
</dbReference>
<dbReference type="InterPro" id="IPR021146">
    <property type="entry name" value="Phage_gp6-like_head-tail"/>
</dbReference>
<dbReference type="RefSeq" id="WP_024763219.1">
    <property type="nucleotide sequence ID" value="NZ_CP049140.1"/>
</dbReference>
<sequence>MQYVTLERAKAHLAMDHDEDDTLISAYISAASGAVKNYLKSASAYEVERDSNDDPVLDSNGDPEYVRDSSNDKVVRLEVQQAVLLLIGFFYKDRDENADSAFAQGYLPAPVTALLYPLRDPAVA</sequence>
<name>A0A6G6IVF6_PSENT</name>
<gene>
    <name evidence="2" type="ORF">G5B91_11110</name>
</gene>
<evidence type="ECO:0000313" key="2">
    <source>
        <dbReference type="EMBL" id="QIE86790.1"/>
    </source>
</evidence>
<evidence type="ECO:0000256" key="1">
    <source>
        <dbReference type="SAM" id="MobiDB-lite"/>
    </source>
</evidence>
<accession>A0A6G6IVF6</accession>
<dbReference type="Gene3D" id="1.10.3230.30">
    <property type="entry name" value="Phage gp6-like head-tail connector protein"/>
    <property type="match status" value="1"/>
</dbReference>
<feature type="region of interest" description="Disordered" evidence="1">
    <location>
        <begin position="49"/>
        <end position="69"/>
    </location>
</feature>
<evidence type="ECO:0000313" key="3">
    <source>
        <dbReference type="Proteomes" id="UP000501063"/>
    </source>
</evidence>
<organism evidence="2 3">
    <name type="scientific">Pseudomonas nitroreducens</name>
    <dbReference type="NCBI Taxonomy" id="46680"/>
    <lineage>
        <taxon>Bacteria</taxon>
        <taxon>Pseudomonadati</taxon>
        <taxon>Pseudomonadota</taxon>
        <taxon>Gammaproteobacteria</taxon>
        <taxon>Pseudomonadales</taxon>
        <taxon>Pseudomonadaceae</taxon>
        <taxon>Pseudomonas</taxon>
    </lineage>
</organism>
<dbReference type="NCBIfam" id="TIGR01560">
    <property type="entry name" value="put_DNA_pack"/>
    <property type="match status" value="1"/>
</dbReference>
<dbReference type="InterPro" id="IPR006450">
    <property type="entry name" value="Phage_HK97_gp6-like"/>
</dbReference>
<dbReference type="Proteomes" id="UP000501063">
    <property type="component" value="Chromosome"/>
</dbReference>
<dbReference type="AlphaFoldDB" id="A0A6G6IVF6"/>
<dbReference type="EMBL" id="CP049140">
    <property type="protein sequence ID" value="QIE86790.1"/>
    <property type="molecule type" value="Genomic_DNA"/>
</dbReference>
<protein>
    <submittedName>
        <fullName evidence="2">Phage gp6-like head-tail connector protein</fullName>
    </submittedName>
</protein>
<dbReference type="CDD" id="cd08054">
    <property type="entry name" value="gp6"/>
    <property type="match status" value="1"/>
</dbReference>